<evidence type="ECO:0000256" key="1">
    <source>
        <dbReference type="ARBA" id="ARBA00010540"/>
    </source>
</evidence>
<dbReference type="EMBL" id="DUAV01000032">
    <property type="protein sequence ID" value="HIG63894.1"/>
    <property type="molecule type" value="Genomic_DNA"/>
</dbReference>
<accession>A0A7C7ZDY4</accession>
<dbReference type="InterPro" id="IPR024192">
    <property type="entry name" value="Fosfomycin_R_FomA-type"/>
</dbReference>
<evidence type="ECO:0000313" key="15">
    <source>
        <dbReference type="Proteomes" id="UP000589516"/>
    </source>
</evidence>
<evidence type="ECO:0000259" key="13">
    <source>
        <dbReference type="Pfam" id="PF00696"/>
    </source>
</evidence>
<dbReference type="InterPro" id="IPR036393">
    <property type="entry name" value="AceGlu_kinase-like_sf"/>
</dbReference>
<evidence type="ECO:0000256" key="10">
    <source>
        <dbReference type="PIRNR" id="PIRNR016496"/>
    </source>
</evidence>
<dbReference type="GO" id="GO:0005524">
    <property type="term" value="F:ATP binding"/>
    <property type="evidence" value="ECO:0007669"/>
    <property type="project" value="UniProtKB-KW"/>
</dbReference>
<evidence type="ECO:0000256" key="6">
    <source>
        <dbReference type="ARBA" id="ARBA00022777"/>
    </source>
</evidence>
<keyword evidence="6 10" id="KW-0418">Kinase</keyword>
<keyword evidence="5 10" id="KW-0547">Nucleotide-binding</keyword>
<dbReference type="GO" id="GO:0016301">
    <property type="term" value="F:kinase activity"/>
    <property type="evidence" value="ECO:0007669"/>
    <property type="project" value="UniProtKB-KW"/>
</dbReference>
<organism evidence="14 15">
    <name type="scientific">Marine Group III euryarchaeote</name>
    <dbReference type="NCBI Taxonomy" id="2173149"/>
    <lineage>
        <taxon>Archaea</taxon>
        <taxon>Methanobacteriati</taxon>
        <taxon>Thermoplasmatota</taxon>
        <taxon>Thermoplasmata</taxon>
        <taxon>Candidatus Thermoprofundales</taxon>
    </lineage>
</organism>
<keyword evidence="8" id="KW-0414">Isoprene biosynthesis</keyword>
<dbReference type="PIRSF" id="PIRSF016496">
    <property type="entry name" value="Kin_FomA"/>
    <property type="match status" value="1"/>
</dbReference>
<comment type="subunit">
    <text evidence="10">Homodimer.</text>
</comment>
<comment type="catalytic activity">
    <reaction evidence="9 10">
        <text>isopentenyl phosphate + ATP = isopentenyl diphosphate + ADP</text>
        <dbReference type="Rhea" id="RHEA:33963"/>
        <dbReference type="ChEBI" id="CHEBI:30616"/>
        <dbReference type="ChEBI" id="CHEBI:65078"/>
        <dbReference type="ChEBI" id="CHEBI:128769"/>
        <dbReference type="ChEBI" id="CHEBI:456216"/>
        <dbReference type="EC" id="2.7.4.26"/>
    </reaction>
</comment>
<dbReference type="SUPFAM" id="SSF53633">
    <property type="entry name" value="Carbamate kinase-like"/>
    <property type="match status" value="1"/>
</dbReference>
<feature type="binding site" evidence="11">
    <location>
        <position position="227"/>
    </location>
    <ligand>
        <name>ATP</name>
        <dbReference type="ChEBI" id="CHEBI:30616"/>
    </ligand>
</feature>
<dbReference type="Pfam" id="PF00696">
    <property type="entry name" value="AA_kinase"/>
    <property type="match status" value="1"/>
</dbReference>
<dbReference type="NCBIfam" id="NF040647">
    <property type="entry name" value="IPPK_Arch"/>
    <property type="match status" value="1"/>
</dbReference>
<feature type="binding site" evidence="11">
    <location>
        <position position="54"/>
    </location>
    <ligand>
        <name>ATP</name>
        <dbReference type="ChEBI" id="CHEBI:30616"/>
    </ligand>
</feature>
<keyword evidence="7 10" id="KW-0067">ATP-binding</keyword>
<comment type="function">
    <text evidence="10">Catalyzes the formation of isopentenyl diphosphate (IPP), the building block of all isoprenoids.</text>
</comment>
<keyword evidence="4 10" id="KW-0808">Transferase</keyword>
<proteinExistence type="inferred from homology"/>
<dbReference type="AlphaFoldDB" id="A0A7C7ZDY4"/>
<feature type="binding site" evidence="11">
    <location>
        <position position="53"/>
    </location>
    <ligand>
        <name>substrate</name>
    </ligand>
</feature>
<evidence type="ECO:0000256" key="7">
    <source>
        <dbReference type="ARBA" id="ARBA00022840"/>
    </source>
</evidence>
<evidence type="ECO:0000256" key="2">
    <source>
        <dbReference type="ARBA" id="ARBA00012908"/>
    </source>
</evidence>
<protein>
    <recommendedName>
        <fullName evidence="3 10">Isopentenyl phosphate kinase</fullName>
        <shortName evidence="10">IPK</shortName>
        <ecNumber evidence="2 10">2.7.4.26</ecNumber>
    </recommendedName>
</protein>
<feature type="binding site" evidence="11">
    <location>
        <position position="223"/>
    </location>
    <ligand>
        <name>ATP</name>
        <dbReference type="ChEBI" id="CHEBI:30616"/>
    </ligand>
</feature>
<sequence length="263" mass="27015">MPRHGAAVNLVKWGGSLITDKTAAKPTPQRERITALAAALAANDVPAVLVHGAGSFGHPLAKRFGLAQGSDGSPEQAAAVARTRQQVRTLNALVCEALATAGLEPVPILPSQTLRTAGPQNIVDFPASSFEAALKAGRIPVTCGDVTDDDSQGIAILSGDTLMLALARALRPQRALFVINHSGVMDRDPAEPGAKLIAHLNGDARTEMRAQRMDVPGADVTGGMWGKLEAAAAIARECECRIIGAGGFAAALTGDSAGTLVLP</sequence>
<dbReference type="PANTHER" id="PTHR43654">
    <property type="entry name" value="GLUTAMATE 5-KINASE"/>
    <property type="match status" value="1"/>
</dbReference>
<feature type="domain" description="Aspartate/glutamate/uridylate kinase" evidence="13">
    <location>
        <begin position="10"/>
        <end position="242"/>
    </location>
</feature>
<evidence type="ECO:0000256" key="5">
    <source>
        <dbReference type="ARBA" id="ARBA00022741"/>
    </source>
</evidence>
<evidence type="ECO:0000256" key="11">
    <source>
        <dbReference type="PIRSR" id="PIRSR016496-1"/>
    </source>
</evidence>
<dbReference type="EC" id="2.7.4.26" evidence="2 10"/>
<dbReference type="Gene3D" id="3.40.1160.10">
    <property type="entry name" value="Acetylglutamate kinase-like"/>
    <property type="match status" value="1"/>
</dbReference>
<feature type="binding site" evidence="11">
    <location>
        <position position="58"/>
    </location>
    <ligand>
        <name>substrate</name>
    </ligand>
</feature>
<evidence type="ECO:0000256" key="12">
    <source>
        <dbReference type="PIRSR" id="PIRSR016496-2"/>
    </source>
</evidence>
<dbReference type="GO" id="GO:0005829">
    <property type="term" value="C:cytosol"/>
    <property type="evidence" value="ECO:0007669"/>
    <property type="project" value="TreeGrafter"/>
</dbReference>
<dbReference type="InterPro" id="IPR001048">
    <property type="entry name" value="Asp/Glu/Uridylate_kinase"/>
</dbReference>
<gene>
    <name evidence="14" type="ORF">EYQ16_05215</name>
</gene>
<feature type="binding site" evidence="11">
    <location>
        <position position="159"/>
    </location>
    <ligand>
        <name>substrate</name>
    </ligand>
</feature>
<evidence type="ECO:0000313" key="14">
    <source>
        <dbReference type="EMBL" id="HIG63894.1"/>
    </source>
</evidence>
<dbReference type="GO" id="GO:0102043">
    <property type="term" value="F:isopentenyl phosphate kinase activity"/>
    <property type="evidence" value="ECO:0007669"/>
    <property type="project" value="UniProtKB-EC"/>
</dbReference>
<evidence type="ECO:0000256" key="4">
    <source>
        <dbReference type="ARBA" id="ARBA00022679"/>
    </source>
</evidence>
<reference evidence="15" key="1">
    <citation type="journal article" date="2019" name="bioRxiv">
        <title>Genome diversification in globally distributed novel marine Proteobacteria is linked to environmental adaptation.</title>
        <authorList>
            <person name="Zhou Z."/>
            <person name="Tran P.Q."/>
            <person name="Kieft K."/>
            <person name="Anantharaman K."/>
        </authorList>
    </citation>
    <scope>NUCLEOTIDE SEQUENCE [LARGE SCALE GENOMIC DNA]</scope>
</reference>
<feature type="site" description="Transition state stabilizer" evidence="12">
    <location>
        <position position="21"/>
    </location>
</feature>
<dbReference type="Proteomes" id="UP000589516">
    <property type="component" value="Unassembled WGS sequence"/>
</dbReference>
<evidence type="ECO:0000256" key="9">
    <source>
        <dbReference type="ARBA" id="ARBA00049063"/>
    </source>
</evidence>
<evidence type="ECO:0000256" key="8">
    <source>
        <dbReference type="ARBA" id="ARBA00023229"/>
    </source>
</evidence>
<evidence type="ECO:0000256" key="3">
    <source>
        <dbReference type="ARBA" id="ARBA00017267"/>
    </source>
</evidence>
<dbReference type="GO" id="GO:0016114">
    <property type="term" value="P:terpenoid biosynthetic process"/>
    <property type="evidence" value="ECO:0007669"/>
    <property type="project" value="TreeGrafter"/>
</dbReference>
<comment type="caution">
    <text evidence="14">The sequence shown here is derived from an EMBL/GenBank/DDBJ whole genome shotgun (WGS) entry which is preliminary data.</text>
</comment>
<comment type="similarity">
    <text evidence="1 10">Belongs to the isopentenyl phosphate kinase family.</text>
</comment>
<name>A0A7C7ZDY4_9ARCH</name>
<feature type="binding site" evidence="11">
    <location>
        <begin position="12"/>
        <end position="16"/>
    </location>
    <ligand>
        <name>ATP</name>
        <dbReference type="ChEBI" id="CHEBI:30616"/>
    </ligand>
</feature>
<dbReference type="PANTHER" id="PTHR43654:SF1">
    <property type="entry name" value="ISOPENTENYL PHOSPHATE KINASE"/>
    <property type="match status" value="1"/>
</dbReference>